<dbReference type="GeneID" id="106815955"/>
<evidence type="ECO:0000256" key="3">
    <source>
        <dbReference type="ARBA" id="ARBA00023157"/>
    </source>
</evidence>
<dbReference type="PANTHER" id="PTHR45889:SF8">
    <property type="entry name" value="IG-LIKE DOMAIN-CONTAINING PROTEIN"/>
    <property type="match status" value="1"/>
</dbReference>
<feature type="domain" description="Ig-like" evidence="5">
    <location>
        <begin position="232"/>
        <end position="318"/>
    </location>
</feature>
<dbReference type="RefSeq" id="XP_014675978.1">
    <property type="nucleotide sequence ID" value="XM_014820492.1"/>
</dbReference>
<dbReference type="InterPro" id="IPR013162">
    <property type="entry name" value="CD80_C2-set"/>
</dbReference>
<protein>
    <submittedName>
        <fullName evidence="7">Cell adhesion molecule 3-like</fullName>
    </submittedName>
</protein>
<keyword evidence="6" id="KW-1185">Reference proteome</keyword>
<dbReference type="CDD" id="cd00096">
    <property type="entry name" value="Ig"/>
    <property type="match status" value="1"/>
</dbReference>
<keyword evidence="3" id="KW-1015">Disulfide bond</keyword>
<evidence type="ECO:0000256" key="2">
    <source>
        <dbReference type="ARBA" id="ARBA00023136"/>
    </source>
</evidence>
<dbReference type="Pfam" id="PF13927">
    <property type="entry name" value="Ig_3"/>
    <property type="match status" value="1"/>
</dbReference>
<name>A0ABM1EUV7_PRICU</name>
<dbReference type="InterPro" id="IPR013783">
    <property type="entry name" value="Ig-like_fold"/>
</dbReference>
<dbReference type="PANTHER" id="PTHR45889">
    <property type="entry name" value="IG-LIKE DOMAIN-CONTAINING PROTEIN"/>
    <property type="match status" value="1"/>
</dbReference>
<dbReference type="InterPro" id="IPR003598">
    <property type="entry name" value="Ig_sub2"/>
</dbReference>
<dbReference type="SUPFAM" id="SSF48726">
    <property type="entry name" value="Immunoglobulin"/>
    <property type="match status" value="2"/>
</dbReference>
<keyword evidence="4" id="KW-0732">Signal</keyword>
<evidence type="ECO:0000313" key="7">
    <source>
        <dbReference type="RefSeq" id="XP_014675978.1"/>
    </source>
</evidence>
<feature type="domain" description="Ig-like" evidence="5">
    <location>
        <begin position="131"/>
        <end position="229"/>
    </location>
</feature>
<evidence type="ECO:0000313" key="6">
    <source>
        <dbReference type="Proteomes" id="UP000695022"/>
    </source>
</evidence>
<feature type="signal peptide" evidence="4">
    <location>
        <begin position="1"/>
        <end position="21"/>
    </location>
</feature>
<accession>A0ABM1EUV7</accession>
<sequence>MAAVNLGVVLILCEALVIVKTQFLEQPRDTTAAAGANVTLFCIFDLTYDAGGEEFIQITSRWLRDGTEVIVTNEDRYSYSDAEYYKTGDHSIDIQALQLDIDDAEFYCQWQQQGSLNPESGRISLTVLMEPQSVTISQIANASSPDDTLQFACVSNSSKPAANISWSLNEEDITSDSQATEEPGFIEKTFTTKSILSHVFSSDDDEKTLRCHVYIHDDLTAIDKSETLYLSETVVISSTNKPTSDGVIVLAEQKLVMNCDANGYPEPFYTWMYDDAEYQSTGTINELVIEPIAFQDSGSYSCQATSVFGDYKSTNTMNVIVAVPPEDVTMTMDGDAVEEDSVTLTADEHVVCCTASKGFPEGTVEWQLDGTAIDGAVTLHDSEDDGTVTDIEVENIFEKGLDGRAHKMS</sequence>
<organism evidence="6 7">
    <name type="scientific">Priapulus caudatus</name>
    <name type="common">Priapulid worm</name>
    <dbReference type="NCBI Taxonomy" id="37621"/>
    <lineage>
        <taxon>Eukaryota</taxon>
        <taxon>Metazoa</taxon>
        <taxon>Ecdysozoa</taxon>
        <taxon>Scalidophora</taxon>
        <taxon>Priapulida</taxon>
        <taxon>Priapulimorpha</taxon>
        <taxon>Priapulimorphida</taxon>
        <taxon>Priapulidae</taxon>
        <taxon>Priapulus</taxon>
    </lineage>
</organism>
<keyword evidence="2" id="KW-0472">Membrane</keyword>
<evidence type="ECO:0000256" key="4">
    <source>
        <dbReference type="SAM" id="SignalP"/>
    </source>
</evidence>
<reference evidence="7" key="1">
    <citation type="submission" date="2025-08" db="UniProtKB">
        <authorList>
            <consortium name="RefSeq"/>
        </authorList>
    </citation>
    <scope>IDENTIFICATION</scope>
</reference>
<feature type="chain" id="PRO_5046529993" evidence="4">
    <location>
        <begin position="22"/>
        <end position="409"/>
    </location>
</feature>
<dbReference type="Pfam" id="PF08205">
    <property type="entry name" value="C2-set_2"/>
    <property type="match status" value="2"/>
</dbReference>
<evidence type="ECO:0000259" key="5">
    <source>
        <dbReference type="PROSITE" id="PS50835"/>
    </source>
</evidence>
<dbReference type="InterPro" id="IPR007110">
    <property type="entry name" value="Ig-like_dom"/>
</dbReference>
<comment type="subcellular location">
    <subcellularLocation>
        <location evidence="1">Membrane</location>
        <topology evidence="1">Single-pass membrane protein</topology>
    </subcellularLocation>
</comment>
<evidence type="ECO:0000256" key="1">
    <source>
        <dbReference type="ARBA" id="ARBA00004167"/>
    </source>
</evidence>
<dbReference type="SMART" id="SM00409">
    <property type="entry name" value="IG"/>
    <property type="match status" value="2"/>
</dbReference>
<feature type="domain" description="Ig-like" evidence="5">
    <location>
        <begin position="21"/>
        <end position="124"/>
    </location>
</feature>
<dbReference type="Gene3D" id="2.60.40.10">
    <property type="entry name" value="Immunoglobulins"/>
    <property type="match status" value="4"/>
</dbReference>
<proteinExistence type="predicted"/>
<dbReference type="SMART" id="SM00408">
    <property type="entry name" value="IGc2"/>
    <property type="match status" value="1"/>
</dbReference>
<dbReference type="InterPro" id="IPR036179">
    <property type="entry name" value="Ig-like_dom_sf"/>
</dbReference>
<dbReference type="Proteomes" id="UP000695022">
    <property type="component" value="Unplaced"/>
</dbReference>
<dbReference type="InterPro" id="IPR003599">
    <property type="entry name" value="Ig_sub"/>
</dbReference>
<dbReference type="PROSITE" id="PS50835">
    <property type="entry name" value="IG_LIKE"/>
    <property type="match status" value="3"/>
</dbReference>
<gene>
    <name evidence="7" type="primary">LOC106815955</name>
</gene>